<dbReference type="OrthoDB" id="5497289at2"/>
<dbReference type="Pfam" id="PF10137">
    <property type="entry name" value="CAP12-PCTIR_TIR"/>
    <property type="match status" value="1"/>
</dbReference>
<dbReference type="GO" id="GO:0050135">
    <property type="term" value="F:NADP+ nucleosidase activity"/>
    <property type="evidence" value="ECO:0007669"/>
    <property type="project" value="InterPro"/>
</dbReference>
<evidence type="ECO:0000313" key="2">
    <source>
        <dbReference type="EMBL" id="RJX99937.1"/>
    </source>
</evidence>
<name>A0A3A6T414_9GAMM</name>
<evidence type="ECO:0000259" key="1">
    <source>
        <dbReference type="Pfam" id="PF10137"/>
    </source>
</evidence>
<dbReference type="EMBL" id="QYYH01000304">
    <property type="protein sequence ID" value="RJX99937.1"/>
    <property type="molecule type" value="Genomic_DNA"/>
</dbReference>
<organism evidence="2 3">
    <name type="scientific">Parashewanella spongiae</name>
    <dbReference type="NCBI Taxonomy" id="342950"/>
    <lineage>
        <taxon>Bacteria</taxon>
        <taxon>Pseudomonadati</taxon>
        <taxon>Pseudomonadota</taxon>
        <taxon>Gammaproteobacteria</taxon>
        <taxon>Alteromonadales</taxon>
        <taxon>Shewanellaceae</taxon>
        <taxon>Parashewanella</taxon>
    </lineage>
</organism>
<dbReference type="InterPro" id="IPR019302">
    <property type="entry name" value="CAP12/PCTIR_TIR_dom"/>
</dbReference>
<keyword evidence="3" id="KW-1185">Reference proteome</keyword>
<protein>
    <submittedName>
        <fullName evidence="2">Nucleotide-binding protein</fullName>
    </submittedName>
</protein>
<comment type="caution">
    <text evidence="2">The sequence shown here is derived from an EMBL/GenBank/DDBJ whole genome shotgun (WGS) entry which is preliminary data.</text>
</comment>
<dbReference type="RefSeq" id="WP_121855327.1">
    <property type="nucleotide sequence ID" value="NZ_CP037952.1"/>
</dbReference>
<dbReference type="AlphaFoldDB" id="A0A3A6T414"/>
<proteinExistence type="predicted"/>
<feature type="domain" description="CD-NTase-associated protein 12/Pycsar effector protein TIR" evidence="1">
    <location>
        <begin position="3"/>
        <end position="67"/>
    </location>
</feature>
<dbReference type="Proteomes" id="UP000273022">
    <property type="component" value="Unassembled WGS sequence"/>
</dbReference>
<accession>A0A3A6T414</accession>
<evidence type="ECO:0000313" key="3">
    <source>
        <dbReference type="Proteomes" id="UP000273022"/>
    </source>
</evidence>
<gene>
    <name evidence="2" type="ORF">D5R81_20240</name>
</gene>
<reference evidence="2 3" key="1">
    <citation type="submission" date="2018-09" db="EMBL/GenBank/DDBJ databases">
        <title>Phylogeny of the Shewanellaceae, and recommendation for two new genera, Pseudoshewanella and Parashewanella.</title>
        <authorList>
            <person name="Wang G."/>
        </authorList>
    </citation>
    <scope>NUCLEOTIDE SEQUENCE [LARGE SCALE GENOMIC DNA]</scope>
    <source>
        <strain evidence="2 3">KCTC 22492</strain>
    </source>
</reference>
<sequence length="92" mass="10121">MSVLYTPDDHGTLKSDSNLRPRARQNVIFEHGYLLAKLGRNRVTLVVDNSAGEIETPNDISGIVYNSRDSFQLSLVKELKDAGFSVSADALI</sequence>